<dbReference type="EMBL" id="JABEXW010001007">
    <property type="protein sequence ID" value="KAF4949476.1"/>
    <property type="molecule type" value="Genomic_DNA"/>
</dbReference>
<evidence type="ECO:0000313" key="3">
    <source>
        <dbReference type="EMBL" id="KAF4949476.1"/>
    </source>
</evidence>
<name>A0A8H4T1D7_9HYPO</name>
<keyword evidence="2" id="KW-0413">Isomerase</keyword>
<reference evidence="3" key="2">
    <citation type="submission" date="2020-05" db="EMBL/GenBank/DDBJ databases">
        <authorList>
            <person name="Kim H.-S."/>
            <person name="Proctor R.H."/>
            <person name="Brown D.W."/>
        </authorList>
    </citation>
    <scope>NUCLEOTIDE SEQUENCE</scope>
    <source>
        <strain evidence="3">NRRL 20472</strain>
    </source>
</reference>
<comment type="caution">
    <text evidence="3">The sequence shown here is derived from an EMBL/GenBank/DDBJ whole genome shotgun (WGS) entry which is preliminary data.</text>
</comment>
<dbReference type="AlphaFoldDB" id="A0A8H4T1D7"/>
<evidence type="ECO:0000256" key="1">
    <source>
        <dbReference type="ARBA" id="ARBA00007847"/>
    </source>
</evidence>
<evidence type="ECO:0000256" key="2">
    <source>
        <dbReference type="ARBA" id="ARBA00023235"/>
    </source>
</evidence>
<accession>A0A8H4T1D7</accession>
<protein>
    <recommendedName>
        <fullName evidence="5">Aspartate racemase</fullName>
    </recommendedName>
</protein>
<comment type="similarity">
    <text evidence="1">Belongs to the aspartate/glutamate racemases family.</text>
</comment>
<dbReference type="InterPro" id="IPR015942">
    <property type="entry name" value="Asp/Glu/hydantoin_racemase"/>
</dbReference>
<proteinExistence type="inferred from homology"/>
<dbReference type="GO" id="GO:0047661">
    <property type="term" value="F:amino-acid racemase activity"/>
    <property type="evidence" value="ECO:0007669"/>
    <property type="project" value="InterPro"/>
</dbReference>
<dbReference type="SUPFAM" id="SSF53681">
    <property type="entry name" value="Aspartate/glutamate racemase"/>
    <property type="match status" value="2"/>
</dbReference>
<reference evidence="3" key="1">
    <citation type="journal article" date="2020" name="BMC Genomics">
        <title>Correction to: Identification and distribution of gene clusters required for synthesis of sphingolipid metabolism inhibitors in diverse species of the filamentous fungus Fusarium.</title>
        <authorList>
            <person name="Kim H.S."/>
            <person name="Lohmar J.M."/>
            <person name="Busman M."/>
            <person name="Brown D.W."/>
            <person name="Naumann T.A."/>
            <person name="Divon H.H."/>
            <person name="Lysoe E."/>
            <person name="Uhlig S."/>
            <person name="Proctor R.H."/>
        </authorList>
    </citation>
    <scope>NUCLEOTIDE SEQUENCE</scope>
    <source>
        <strain evidence="3">NRRL 20472</strain>
    </source>
</reference>
<evidence type="ECO:0000313" key="4">
    <source>
        <dbReference type="Proteomes" id="UP000622797"/>
    </source>
</evidence>
<keyword evidence="4" id="KW-1185">Reference proteome</keyword>
<organism evidence="3 4">
    <name type="scientific">Fusarium sarcochroum</name>
    <dbReference type="NCBI Taxonomy" id="1208366"/>
    <lineage>
        <taxon>Eukaryota</taxon>
        <taxon>Fungi</taxon>
        <taxon>Dikarya</taxon>
        <taxon>Ascomycota</taxon>
        <taxon>Pezizomycotina</taxon>
        <taxon>Sordariomycetes</taxon>
        <taxon>Hypocreomycetidae</taxon>
        <taxon>Hypocreales</taxon>
        <taxon>Nectriaceae</taxon>
        <taxon>Fusarium</taxon>
        <taxon>Fusarium lateritium species complex</taxon>
    </lineage>
</organism>
<evidence type="ECO:0008006" key="5">
    <source>
        <dbReference type="Google" id="ProtNLM"/>
    </source>
</evidence>
<dbReference type="NCBIfam" id="TIGR00035">
    <property type="entry name" value="asp_race"/>
    <property type="match status" value="1"/>
</dbReference>
<dbReference type="PANTHER" id="PTHR21198">
    <property type="entry name" value="GLUTAMATE RACEMASE"/>
    <property type="match status" value="1"/>
</dbReference>
<gene>
    <name evidence="3" type="ORF">FSARC_13460</name>
</gene>
<dbReference type="InterPro" id="IPR001920">
    <property type="entry name" value="Asp/Glu_race"/>
</dbReference>
<dbReference type="Proteomes" id="UP000622797">
    <property type="component" value="Unassembled WGS sequence"/>
</dbReference>
<dbReference type="OrthoDB" id="187836at2759"/>
<dbReference type="Pfam" id="PF01177">
    <property type="entry name" value="Asp_Glu_race"/>
    <property type="match status" value="1"/>
</dbReference>
<dbReference type="Gene3D" id="3.40.50.1860">
    <property type="match status" value="2"/>
</dbReference>
<dbReference type="InterPro" id="IPR004380">
    <property type="entry name" value="Asp_race"/>
</dbReference>
<sequence>MRVLGLLGGTTYHATLIYYKEINDYVQKHLGGSHSSKLVLHSFDYAEIVGVFQAGDFDEVSRQLCAAANNLKSIGAEAIVLCVNTNHRWAEDIEKATGLPLLHIIDFTGDAIVKAGKKKIALLGTQLVMEQDFLKKRLETKHNIEVLVPSSQETRSRMNNIIFQELSTNVVKPESKQFYLDAAKELFNRGAEGIILGCTELQMILKPDDVEQPLFDTVELHARGVAQWQLEN</sequence>
<dbReference type="PANTHER" id="PTHR21198:SF7">
    <property type="entry name" value="ASPARTATE-GLUTAMATE RACEMASE FAMILY"/>
    <property type="match status" value="1"/>
</dbReference>